<dbReference type="Proteomes" id="UP000309215">
    <property type="component" value="Unassembled WGS sequence"/>
</dbReference>
<dbReference type="SUPFAM" id="SSF51735">
    <property type="entry name" value="NAD(P)-binding Rossmann-fold domains"/>
    <property type="match status" value="1"/>
</dbReference>
<dbReference type="RefSeq" id="WP_136927332.1">
    <property type="nucleotide sequence ID" value="NZ_SSMQ01000002.1"/>
</dbReference>
<dbReference type="InterPro" id="IPR051450">
    <property type="entry name" value="Gfo/Idh/MocA_Oxidoreductases"/>
</dbReference>
<reference evidence="2 3" key="1">
    <citation type="submission" date="2019-04" db="EMBL/GenBank/DDBJ databases">
        <authorList>
            <person name="Li Y."/>
            <person name="Wang J."/>
        </authorList>
    </citation>
    <scope>NUCLEOTIDE SEQUENCE [LARGE SCALE GENOMIC DNA]</scope>
    <source>
        <strain evidence="2 3">DSM 14668</strain>
    </source>
</reference>
<name>A0A4U1JKX1_9BACT</name>
<dbReference type="PANTHER" id="PTHR43377">
    <property type="entry name" value="BILIVERDIN REDUCTASE A"/>
    <property type="match status" value="1"/>
</dbReference>
<sequence>MTVPVALVGCGAWGENLLRVLCESPRAELVAVAETSAARRELARVKAPSAAIVESLEEAIGLGARAVVIATPPRSHASLVLTALDAGLDVLVEKPLALSAADAERCALRAASLGRVAMVGHLLRYHPAVERLVAMVHEGALGTIRHLAASRLSIRGDRSVPALWSLGPHDLSIVHALEPLRIEALEATSGPEGDPVVLGLRLASGFDARIELSRVHATKERRIVVVGSSCVAMLDDVRAPDRIFLSRSPASSAGLFEGPAEEIRVPWREPMAVEIDHFLRCVEERRAPRTPLEEGVVVVRALGQAERVLGEMDLRPASLRDEAP</sequence>
<dbReference type="Gene3D" id="3.40.50.720">
    <property type="entry name" value="NAD(P)-binding Rossmann-like Domain"/>
    <property type="match status" value="1"/>
</dbReference>
<evidence type="ECO:0000313" key="2">
    <source>
        <dbReference type="EMBL" id="TKD12695.1"/>
    </source>
</evidence>
<comment type="caution">
    <text evidence="2">The sequence shown here is derived from an EMBL/GenBank/DDBJ whole genome shotgun (WGS) entry which is preliminary data.</text>
</comment>
<protein>
    <submittedName>
        <fullName evidence="2">Gfo/Idh/MocA family oxidoreductase</fullName>
    </submittedName>
</protein>
<dbReference type="InterPro" id="IPR000683">
    <property type="entry name" value="Gfo/Idh/MocA-like_OxRdtase_N"/>
</dbReference>
<dbReference type="PANTHER" id="PTHR43377:SF6">
    <property type="entry name" value="GFO_IDH_MOCA-LIKE OXIDOREDUCTASE N-TERMINAL DOMAIN-CONTAINING PROTEIN"/>
    <property type="match status" value="1"/>
</dbReference>
<dbReference type="EMBL" id="SSMQ01000002">
    <property type="protein sequence ID" value="TKD12695.1"/>
    <property type="molecule type" value="Genomic_DNA"/>
</dbReference>
<dbReference type="SUPFAM" id="SSF55347">
    <property type="entry name" value="Glyceraldehyde-3-phosphate dehydrogenase-like, C-terminal domain"/>
    <property type="match status" value="1"/>
</dbReference>
<organism evidence="2 3">
    <name type="scientific">Polyangium fumosum</name>
    <dbReference type="NCBI Taxonomy" id="889272"/>
    <lineage>
        <taxon>Bacteria</taxon>
        <taxon>Pseudomonadati</taxon>
        <taxon>Myxococcota</taxon>
        <taxon>Polyangia</taxon>
        <taxon>Polyangiales</taxon>
        <taxon>Polyangiaceae</taxon>
        <taxon>Polyangium</taxon>
    </lineage>
</organism>
<evidence type="ECO:0000313" key="3">
    <source>
        <dbReference type="Proteomes" id="UP000309215"/>
    </source>
</evidence>
<proteinExistence type="predicted"/>
<feature type="domain" description="Gfo/Idh/MocA-like oxidoreductase N-terminal" evidence="1">
    <location>
        <begin position="5"/>
        <end position="121"/>
    </location>
</feature>
<dbReference type="OrthoDB" id="9793050at2"/>
<accession>A0A4U1JKX1</accession>
<dbReference type="InterPro" id="IPR036291">
    <property type="entry name" value="NAD(P)-bd_dom_sf"/>
</dbReference>
<keyword evidence="3" id="KW-1185">Reference proteome</keyword>
<dbReference type="Pfam" id="PF01408">
    <property type="entry name" value="GFO_IDH_MocA"/>
    <property type="match status" value="1"/>
</dbReference>
<evidence type="ECO:0000259" key="1">
    <source>
        <dbReference type="Pfam" id="PF01408"/>
    </source>
</evidence>
<dbReference type="AlphaFoldDB" id="A0A4U1JKX1"/>
<dbReference type="GO" id="GO:0000166">
    <property type="term" value="F:nucleotide binding"/>
    <property type="evidence" value="ECO:0007669"/>
    <property type="project" value="InterPro"/>
</dbReference>
<dbReference type="Gene3D" id="3.30.360.10">
    <property type="entry name" value="Dihydrodipicolinate Reductase, domain 2"/>
    <property type="match status" value="1"/>
</dbReference>
<gene>
    <name evidence="2" type="ORF">E8A74_02790</name>
</gene>